<gene>
    <name evidence="1" type="ORF">V5N11_021670</name>
</gene>
<proteinExistence type="predicted"/>
<name>A0ABD1AZH9_CARAN</name>
<reference evidence="1 2" key="1">
    <citation type="submission" date="2024-04" db="EMBL/GenBank/DDBJ databases">
        <title>Genome assembly C_amara_ONT_v2.</title>
        <authorList>
            <person name="Yant L."/>
            <person name="Moore C."/>
            <person name="Slenker M."/>
        </authorList>
    </citation>
    <scope>NUCLEOTIDE SEQUENCE [LARGE SCALE GENOMIC DNA]</scope>
    <source>
        <tissue evidence="1">Leaf</tissue>
    </source>
</reference>
<sequence length="542" mass="61123">MNPPPDDSRKRPRIIPAETVEEVFEALHWAAEEVKKRSLADEGPFSEEAWQRLLVRLKERRQKTRDYEVAKAFAARMHSSFNDPMIVQKQENEEDQRVSGDGKSAFQKAKEMIKERREEISTSSSTGMELDLETMTQRKAPTLLELSARALAKNSGSITSLKYVPDHLRKQLSNFVNDLGRINTRFMQLLIKDSPSEVCVKDCVDLEEKDLIQFLCDSDRVSLTVLTLDLCGRSMTEYALTEFLKRSPTGFPSLITLSIEGAFSLTDNGLALISRSAPLLQFINLTDCSLLTSQAVKILAKSFGSTLKGLNIGGCQGMKRSTVYSSSLNKFKNLNYLSVSRLISINDGSVIPFLMFNCSNLTDLSLANCIEVTDECIWHIGRYCKKLEALDISELDNLTDKSLEFLTEGCKYLNSIKLTGNRFSDEGIAAFLEVLGSSLNQLCLNRVRAVGPETAISLAEVCKKLCYLDLSWCRRLKEEELRRILSCCSSLRSLRLFGWTQVEDTFLAELSRSPINIIGLKMTSLYAHREPDYYPSMNAKFF</sequence>
<comment type="caution">
    <text evidence="1">The sequence shown here is derived from an EMBL/GenBank/DDBJ whole genome shotgun (WGS) entry which is preliminary data.</text>
</comment>
<dbReference type="EMBL" id="JBANAX010000543">
    <property type="protein sequence ID" value="KAL1204256.1"/>
    <property type="molecule type" value="Genomic_DNA"/>
</dbReference>
<dbReference type="PANTHER" id="PTHR13318">
    <property type="entry name" value="PARTNER OF PAIRED, ISOFORM B-RELATED"/>
    <property type="match status" value="1"/>
</dbReference>
<dbReference type="PANTHER" id="PTHR13318:SF95">
    <property type="entry name" value="F-BOX PROTEIN YLR352W"/>
    <property type="match status" value="1"/>
</dbReference>
<dbReference type="AlphaFoldDB" id="A0ABD1AZH9"/>
<dbReference type="SUPFAM" id="SSF52047">
    <property type="entry name" value="RNI-like"/>
    <property type="match status" value="1"/>
</dbReference>
<evidence type="ECO:0000313" key="1">
    <source>
        <dbReference type="EMBL" id="KAL1204256.1"/>
    </source>
</evidence>
<accession>A0ABD1AZH9</accession>
<organism evidence="1 2">
    <name type="scientific">Cardamine amara subsp. amara</name>
    <dbReference type="NCBI Taxonomy" id="228776"/>
    <lineage>
        <taxon>Eukaryota</taxon>
        <taxon>Viridiplantae</taxon>
        <taxon>Streptophyta</taxon>
        <taxon>Embryophyta</taxon>
        <taxon>Tracheophyta</taxon>
        <taxon>Spermatophyta</taxon>
        <taxon>Magnoliopsida</taxon>
        <taxon>eudicotyledons</taxon>
        <taxon>Gunneridae</taxon>
        <taxon>Pentapetalae</taxon>
        <taxon>rosids</taxon>
        <taxon>malvids</taxon>
        <taxon>Brassicales</taxon>
        <taxon>Brassicaceae</taxon>
        <taxon>Cardamineae</taxon>
        <taxon>Cardamine</taxon>
    </lineage>
</organism>
<dbReference type="Proteomes" id="UP001558713">
    <property type="component" value="Unassembled WGS sequence"/>
</dbReference>
<protein>
    <submittedName>
        <fullName evidence="1">F-box/LRR-repeat protein 4</fullName>
    </submittedName>
</protein>
<dbReference type="SMART" id="SM00367">
    <property type="entry name" value="LRR_CC"/>
    <property type="match status" value="7"/>
</dbReference>
<keyword evidence="2" id="KW-1185">Reference proteome</keyword>
<dbReference type="Gene3D" id="3.80.10.10">
    <property type="entry name" value="Ribonuclease Inhibitor"/>
    <property type="match status" value="2"/>
</dbReference>
<evidence type="ECO:0000313" key="2">
    <source>
        <dbReference type="Proteomes" id="UP001558713"/>
    </source>
</evidence>
<dbReference type="InterPro" id="IPR006553">
    <property type="entry name" value="Leu-rich_rpt_Cys-con_subtyp"/>
</dbReference>
<dbReference type="InterPro" id="IPR032675">
    <property type="entry name" value="LRR_dom_sf"/>
</dbReference>